<organism evidence="1 2">
    <name type="scientific">Hypoxylon rubiginosum</name>
    <dbReference type="NCBI Taxonomy" id="110542"/>
    <lineage>
        <taxon>Eukaryota</taxon>
        <taxon>Fungi</taxon>
        <taxon>Dikarya</taxon>
        <taxon>Ascomycota</taxon>
        <taxon>Pezizomycotina</taxon>
        <taxon>Sordariomycetes</taxon>
        <taxon>Xylariomycetidae</taxon>
        <taxon>Xylariales</taxon>
        <taxon>Hypoxylaceae</taxon>
        <taxon>Hypoxylon</taxon>
    </lineage>
</organism>
<reference evidence="1 2" key="1">
    <citation type="journal article" date="2022" name="New Phytol.">
        <title>Ecological generalism drives hyperdiversity of secondary metabolite gene clusters in xylarialean endophytes.</title>
        <authorList>
            <person name="Franco M.E.E."/>
            <person name="Wisecaver J.H."/>
            <person name="Arnold A.E."/>
            <person name="Ju Y.M."/>
            <person name="Slot J.C."/>
            <person name="Ahrendt S."/>
            <person name="Moore L.P."/>
            <person name="Eastman K.E."/>
            <person name="Scott K."/>
            <person name="Konkel Z."/>
            <person name="Mondo S.J."/>
            <person name="Kuo A."/>
            <person name="Hayes R.D."/>
            <person name="Haridas S."/>
            <person name="Andreopoulos B."/>
            <person name="Riley R."/>
            <person name="LaButti K."/>
            <person name="Pangilinan J."/>
            <person name="Lipzen A."/>
            <person name="Amirebrahimi M."/>
            <person name="Yan J."/>
            <person name="Adam C."/>
            <person name="Keymanesh K."/>
            <person name="Ng V."/>
            <person name="Louie K."/>
            <person name="Northen T."/>
            <person name="Drula E."/>
            <person name="Henrissat B."/>
            <person name="Hsieh H.M."/>
            <person name="Youens-Clark K."/>
            <person name="Lutzoni F."/>
            <person name="Miadlikowska J."/>
            <person name="Eastwood D.C."/>
            <person name="Hamelin R.C."/>
            <person name="Grigoriev I.V."/>
            <person name="U'Ren J.M."/>
        </authorList>
    </citation>
    <scope>NUCLEOTIDE SEQUENCE [LARGE SCALE GENOMIC DNA]</scope>
    <source>
        <strain evidence="1 2">ER1909</strain>
    </source>
</reference>
<evidence type="ECO:0000313" key="2">
    <source>
        <dbReference type="Proteomes" id="UP001497680"/>
    </source>
</evidence>
<accession>A0ACC0D593</accession>
<dbReference type="EMBL" id="MU394305">
    <property type="protein sequence ID" value="KAI6087847.1"/>
    <property type="molecule type" value="Genomic_DNA"/>
</dbReference>
<sequence>MRPSQIRPVLLSLLFSNLVVAHPYPHDELKDAGFGYLMLRDCASYCGADNQYCCSAGETCTTAAGIASCAAGAGAGGAYTTTWTETRTYTSTISSYVGPTTAASGGQNGEPCTPPEGSGQIACGPICCASYQYCAYEGQCLPNVSAGSGSWTQWTTVGVITTQFSAPYRVTSGSTIVQTSAQTTATAASETTTSTSTPTPVASTGGGLSGGAIAGIVIGTIAGVALLLLLCFCCIVRGLWGVFAGLFGGGRKKRDTERIEVIEEHYSRRGSRHGSAYGASAAAARPTHRTWFGGGGGRPASAAPRKEKKGSGLGWLAAGLGGAALLLGLRRDDKRRSSSHKPPRSEIGSSYYTDSYTASDPSSRSSRRTRDSRRSRQSRGTRASRTSRRPSRV</sequence>
<comment type="caution">
    <text evidence="1">The sequence shown here is derived from an EMBL/GenBank/DDBJ whole genome shotgun (WGS) entry which is preliminary data.</text>
</comment>
<name>A0ACC0D593_9PEZI</name>
<protein>
    <submittedName>
        <fullName evidence="1">Uncharacterized protein</fullName>
    </submittedName>
</protein>
<evidence type="ECO:0000313" key="1">
    <source>
        <dbReference type="EMBL" id="KAI6087847.1"/>
    </source>
</evidence>
<dbReference type="Proteomes" id="UP001497680">
    <property type="component" value="Unassembled WGS sequence"/>
</dbReference>
<proteinExistence type="predicted"/>
<gene>
    <name evidence="1" type="ORF">F4821DRAFT_100489</name>
</gene>
<keyword evidence="2" id="KW-1185">Reference proteome</keyword>